<dbReference type="PRINTS" id="PR00385">
    <property type="entry name" value="P450"/>
</dbReference>
<dbReference type="CDD" id="cd20653">
    <property type="entry name" value="CYP81"/>
    <property type="match status" value="1"/>
</dbReference>
<comment type="similarity">
    <text evidence="8">Belongs to the cytochrome P450 family.</text>
</comment>
<proteinExistence type="inferred from homology"/>
<keyword evidence="5 7" id="KW-0408">Iron</keyword>
<keyword evidence="6 8" id="KW-0503">Monooxygenase</keyword>
<dbReference type="InterPro" id="IPR050651">
    <property type="entry name" value="Plant_Cytochrome_P450_Monoox"/>
</dbReference>
<dbReference type="Pfam" id="PF00067">
    <property type="entry name" value="p450"/>
    <property type="match status" value="1"/>
</dbReference>
<comment type="caution">
    <text evidence="10">The sequence shown here is derived from an EMBL/GenBank/DDBJ whole genome shotgun (WGS) entry which is preliminary data.</text>
</comment>
<evidence type="ECO:0000313" key="10">
    <source>
        <dbReference type="EMBL" id="CAH9125293.1"/>
    </source>
</evidence>
<gene>
    <name evidence="10" type="ORF">CEPIT_LOCUS26646</name>
</gene>
<evidence type="ECO:0000256" key="9">
    <source>
        <dbReference type="SAM" id="Phobius"/>
    </source>
</evidence>
<keyword evidence="2 7" id="KW-0349">Heme</keyword>
<dbReference type="PANTHER" id="PTHR47947">
    <property type="entry name" value="CYTOCHROME P450 82C3-RELATED"/>
    <property type="match status" value="1"/>
</dbReference>
<accession>A0AAV0EPX1</accession>
<dbReference type="AlphaFoldDB" id="A0AAV0EPX1"/>
<dbReference type="InterPro" id="IPR017972">
    <property type="entry name" value="Cyt_P450_CS"/>
</dbReference>
<feature type="binding site" description="axial binding residue" evidence="7">
    <location>
        <position position="469"/>
    </location>
    <ligand>
        <name>heme</name>
        <dbReference type="ChEBI" id="CHEBI:30413"/>
    </ligand>
    <ligandPart>
        <name>Fe</name>
        <dbReference type="ChEBI" id="CHEBI:18248"/>
    </ligandPart>
</feature>
<dbReference type="InterPro" id="IPR036396">
    <property type="entry name" value="Cyt_P450_sf"/>
</dbReference>
<evidence type="ECO:0000256" key="3">
    <source>
        <dbReference type="ARBA" id="ARBA00022723"/>
    </source>
</evidence>
<keyword evidence="9" id="KW-1133">Transmembrane helix</keyword>
<protein>
    <submittedName>
        <fullName evidence="10">Uncharacterized protein</fullName>
    </submittedName>
</protein>
<dbReference type="GO" id="GO:0016705">
    <property type="term" value="F:oxidoreductase activity, acting on paired donors, with incorporation or reduction of molecular oxygen"/>
    <property type="evidence" value="ECO:0007669"/>
    <property type="project" value="InterPro"/>
</dbReference>
<evidence type="ECO:0000256" key="7">
    <source>
        <dbReference type="PIRSR" id="PIRSR602401-1"/>
    </source>
</evidence>
<evidence type="ECO:0000256" key="4">
    <source>
        <dbReference type="ARBA" id="ARBA00023002"/>
    </source>
</evidence>
<dbReference type="PROSITE" id="PS00086">
    <property type="entry name" value="CYTOCHROME_P450"/>
    <property type="match status" value="1"/>
</dbReference>
<keyword evidence="9" id="KW-0812">Transmembrane</keyword>
<organism evidence="10 11">
    <name type="scientific">Cuscuta epithymum</name>
    <dbReference type="NCBI Taxonomy" id="186058"/>
    <lineage>
        <taxon>Eukaryota</taxon>
        <taxon>Viridiplantae</taxon>
        <taxon>Streptophyta</taxon>
        <taxon>Embryophyta</taxon>
        <taxon>Tracheophyta</taxon>
        <taxon>Spermatophyta</taxon>
        <taxon>Magnoliopsida</taxon>
        <taxon>eudicotyledons</taxon>
        <taxon>Gunneridae</taxon>
        <taxon>Pentapetalae</taxon>
        <taxon>asterids</taxon>
        <taxon>lamiids</taxon>
        <taxon>Solanales</taxon>
        <taxon>Convolvulaceae</taxon>
        <taxon>Cuscuteae</taxon>
        <taxon>Cuscuta</taxon>
        <taxon>Cuscuta subgen. Cuscuta</taxon>
    </lineage>
</organism>
<feature type="transmembrane region" description="Helical" evidence="9">
    <location>
        <begin position="22"/>
        <end position="41"/>
    </location>
</feature>
<reference evidence="10" key="1">
    <citation type="submission" date="2022-07" db="EMBL/GenBank/DDBJ databases">
        <authorList>
            <person name="Macas J."/>
            <person name="Novak P."/>
            <person name="Neumann P."/>
        </authorList>
    </citation>
    <scope>NUCLEOTIDE SEQUENCE</scope>
</reference>
<evidence type="ECO:0000313" key="11">
    <source>
        <dbReference type="Proteomes" id="UP001152523"/>
    </source>
</evidence>
<dbReference type="SUPFAM" id="SSF48264">
    <property type="entry name" value="Cytochrome P450"/>
    <property type="match status" value="1"/>
</dbReference>
<dbReference type="InterPro" id="IPR002401">
    <property type="entry name" value="Cyt_P450_E_grp-I"/>
</dbReference>
<dbReference type="PRINTS" id="PR00463">
    <property type="entry name" value="EP450I"/>
</dbReference>
<keyword evidence="3 7" id="KW-0479">Metal-binding</keyword>
<dbReference type="FunFam" id="1.10.630.10:FF:000026">
    <property type="entry name" value="Cytochrome P450 82C4"/>
    <property type="match status" value="1"/>
</dbReference>
<keyword evidence="11" id="KW-1185">Reference proteome</keyword>
<name>A0AAV0EPX1_9ASTE</name>
<evidence type="ECO:0000256" key="8">
    <source>
        <dbReference type="RuleBase" id="RU000461"/>
    </source>
</evidence>
<dbReference type="Gene3D" id="1.10.630.10">
    <property type="entry name" value="Cytochrome P450"/>
    <property type="match status" value="1"/>
</dbReference>
<dbReference type="GO" id="GO:0004497">
    <property type="term" value="F:monooxygenase activity"/>
    <property type="evidence" value="ECO:0007669"/>
    <property type="project" value="UniProtKB-KW"/>
</dbReference>
<evidence type="ECO:0000256" key="5">
    <source>
        <dbReference type="ARBA" id="ARBA00023004"/>
    </source>
</evidence>
<evidence type="ECO:0000256" key="1">
    <source>
        <dbReference type="ARBA" id="ARBA00001971"/>
    </source>
</evidence>
<dbReference type="GO" id="GO:0005506">
    <property type="term" value="F:iron ion binding"/>
    <property type="evidence" value="ECO:0007669"/>
    <property type="project" value="InterPro"/>
</dbReference>
<dbReference type="InterPro" id="IPR001128">
    <property type="entry name" value="Cyt_P450"/>
</dbReference>
<evidence type="ECO:0000256" key="2">
    <source>
        <dbReference type="ARBA" id="ARBA00022617"/>
    </source>
</evidence>
<keyword evidence="4 8" id="KW-0560">Oxidoreductase</keyword>
<dbReference type="PANTHER" id="PTHR47947:SF57">
    <property type="entry name" value="CYTOCHROME P450 81F3-LIKE"/>
    <property type="match status" value="1"/>
</dbReference>
<comment type="cofactor">
    <cofactor evidence="1 7">
        <name>heme</name>
        <dbReference type="ChEBI" id="CHEBI:30413"/>
    </cofactor>
</comment>
<evidence type="ECO:0000256" key="6">
    <source>
        <dbReference type="ARBA" id="ARBA00023033"/>
    </source>
</evidence>
<dbReference type="GO" id="GO:0020037">
    <property type="term" value="F:heme binding"/>
    <property type="evidence" value="ECO:0007669"/>
    <property type="project" value="InterPro"/>
</dbReference>
<dbReference type="EMBL" id="CAMAPF010000936">
    <property type="protein sequence ID" value="CAH9125293.1"/>
    <property type="molecule type" value="Genomic_DNA"/>
</dbReference>
<keyword evidence="9" id="KW-0472">Membrane</keyword>
<sequence length="535" mass="60998">MVCTVYTKSFFVHKESSSKMDYTAITQFLLYPPLLFLLYLISNHFHRKFKNYPPAPFLTLPVVGHLYLLKKHLHKTLSNISKKHGPVVLLKFGSRKVLLVSSPSAVEECLSRNDVVFANRPRLLAGKYIGYNYTSLASTSYGDHWRNLRKIVATEILSNNRLQALHEIRADEVKSMIRMLDSSSKAESPADMTTVFLELMLNLMMRMIAGKSYYGDDKEVDVKKAARFREIIREVFLFSGAANIGDYVPSLSRLSVKFEESLRQLQLKVDAYLQDLIRECRERMGDGGGDDTGKRKSFVDVLLTRQAEEPEYYKDDIIKGLVWVILVAGTDTSAATMEWTLSLLLNHQQVLKKAQEEIDDKVGYERLVEESDMADLPYLNCIIKEAMRMHPVGPLAIPHESSEECTIASYRIPKGTMLLLNLYSIQRDPEYWDEPTKFKPERFEDFKAVTTAKEYGYKWMPFGSGRRGCPGEALAWHIVGLSLASVIQCFDWERLGSELIDMCEEPGLTMPKATPLVAKCKTRPFVIKLLSTYST</sequence>
<dbReference type="Proteomes" id="UP001152523">
    <property type="component" value="Unassembled WGS sequence"/>
</dbReference>